<name>A0A397VSC6_9GLOM</name>
<keyword evidence="1" id="KW-1133">Transmembrane helix</keyword>
<gene>
    <name evidence="2" type="ORF">C2G38_2069437</name>
</gene>
<accession>A0A397VSC6</accession>
<keyword evidence="3" id="KW-1185">Reference proteome</keyword>
<evidence type="ECO:0000256" key="1">
    <source>
        <dbReference type="SAM" id="Phobius"/>
    </source>
</evidence>
<keyword evidence="1" id="KW-0812">Transmembrane</keyword>
<keyword evidence="1" id="KW-0472">Membrane</keyword>
<sequence>MDIFFPSKKKIKICSYLFVHMFKYALYLIYSFYTKYLNFTNVYVSICGFVFLH</sequence>
<dbReference type="EMBL" id="QKWP01000206">
    <property type="protein sequence ID" value="RIB24692.1"/>
    <property type="molecule type" value="Genomic_DNA"/>
</dbReference>
<dbReference type="Proteomes" id="UP000266673">
    <property type="component" value="Unassembled WGS sequence"/>
</dbReference>
<proteinExistence type="predicted"/>
<reference evidence="2 3" key="1">
    <citation type="submission" date="2018-06" db="EMBL/GenBank/DDBJ databases">
        <title>Comparative genomics reveals the genomic features of Rhizophagus irregularis, R. cerebriforme, R. diaphanum and Gigaspora rosea, and their symbiotic lifestyle signature.</title>
        <authorList>
            <person name="Morin E."/>
            <person name="San Clemente H."/>
            <person name="Chen E.C.H."/>
            <person name="De La Providencia I."/>
            <person name="Hainaut M."/>
            <person name="Kuo A."/>
            <person name="Kohler A."/>
            <person name="Murat C."/>
            <person name="Tang N."/>
            <person name="Roy S."/>
            <person name="Loubradou J."/>
            <person name="Henrissat B."/>
            <person name="Grigoriev I.V."/>
            <person name="Corradi N."/>
            <person name="Roux C."/>
            <person name="Martin F.M."/>
        </authorList>
    </citation>
    <scope>NUCLEOTIDE SEQUENCE [LARGE SCALE GENOMIC DNA]</scope>
    <source>
        <strain evidence="2 3">DAOM 194757</strain>
    </source>
</reference>
<protein>
    <submittedName>
        <fullName evidence="2">Uncharacterized protein</fullName>
    </submittedName>
</protein>
<feature type="transmembrane region" description="Helical" evidence="1">
    <location>
        <begin position="12"/>
        <end position="30"/>
    </location>
</feature>
<evidence type="ECO:0000313" key="2">
    <source>
        <dbReference type="EMBL" id="RIB24692.1"/>
    </source>
</evidence>
<organism evidence="2 3">
    <name type="scientific">Gigaspora rosea</name>
    <dbReference type="NCBI Taxonomy" id="44941"/>
    <lineage>
        <taxon>Eukaryota</taxon>
        <taxon>Fungi</taxon>
        <taxon>Fungi incertae sedis</taxon>
        <taxon>Mucoromycota</taxon>
        <taxon>Glomeromycotina</taxon>
        <taxon>Glomeromycetes</taxon>
        <taxon>Diversisporales</taxon>
        <taxon>Gigasporaceae</taxon>
        <taxon>Gigaspora</taxon>
    </lineage>
</organism>
<dbReference type="AlphaFoldDB" id="A0A397VSC6"/>
<evidence type="ECO:0000313" key="3">
    <source>
        <dbReference type="Proteomes" id="UP000266673"/>
    </source>
</evidence>
<comment type="caution">
    <text evidence="2">The sequence shown here is derived from an EMBL/GenBank/DDBJ whole genome shotgun (WGS) entry which is preliminary data.</text>
</comment>